<keyword evidence="6" id="KW-0547">Nucleotide-binding</keyword>
<dbReference type="OrthoDB" id="559450at2"/>
<evidence type="ECO:0000256" key="2">
    <source>
        <dbReference type="ARBA" id="ARBA00022649"/>
    </source>
</evidence>
<dbReference type="EMBL" id="NPEU01000017">
    <property type="protein sequence ID" value="RAI41446.1"/>
    <property type="molecule type" value="Genomic_DNA"/>
</dbReference>
<evidence type="ECO:0000256" key="5">
    <source>
        <dbReference type="ARBA" id="ARBA00022723"/>
    </source>
</evidence>
<keyword evidence="12" id="KW-1185">Reference proteome</keyword>
<evidence type="ECO:0000256" key="4">
    <source>
        <dbReference type="ARBA" id="ARBA00022695"/>
    </source>
</evidence>
<dbReference type="AlphaFoldDB" id="A0A327KTT1"/>
<dbReference type="SUPFAM" id="SSF81301">
    <property type="entry name" value="Nucleotidyltransferase"/>
    <property type="match status" value="1"/>
</dbReference>
<evidence type="ECO:0000256" key="7">
    <source>
        <dbReference type="ARBA" id="ARBA00022840"/>
    </source>
</evidence>
<dbReference type="CDD" id="cd05403">
    <property type="entry name" value="NT_KNTase_like"/>
    <property type="match status" value="1"/>
</dbReference>
<dbReference type="Pfam" id="PF01909">
    <property type="entry name" value="NTP_transf_2"/>
    <property type="match status" value="1"/>
</dbReference>
<evidence type="ECO:0000259" key="10">
    <source>
        <dbReference type="Pfam" id="PF01909"/>
    </source>
</evidence>
<comment type="similarity">
    <text evidence="9">Belongs to the MntA antitoxin family.</text>
</comment>
<reference evidence="11 12" key="1">
    <citation type="submission" date="2017-07" db="EMBL/GenBank/DDBJ databases">
        <title>Draft Genome Sequences of Select Purple Nonsulfur Bacteria.</title>
        <authorList>
            <person name="Lasarre B."/>
            <person name="Mckinlay J.B."/>
        </authorList>
    </citation>
    <scope>NUCLEOTIDE SEQUENCE [LARGE SCALE GENOMIC DNA]</scope>
    <source>
        <strain evidence="11 12">DSM 11907</strain>
    </source>
</reference>
<keyword evidence="4" id="KW-0548">Nucleotidyltransferase</keyword>
<evidence type="ECO:0000256" key="9">
    <source>
        <dbReference type="ARBA" id="ARBA00038276"/>
    </source>
</evidence>
<name>A0A327KTT1_9BRAD</name>
<evidence type="ECO:0000256" key="1">
    <source>
        <dbReference type="ARBA" id="ARBA00001946"/>
    </source>
</evidence>
<dbReference type="InterPro" id="IPR002934">
    <property type="entry name" value="Polymerase_NTP_transf_dom"/>
</dbReference>
<dbReference type="Gene3D" id="3.30.460.10">
    <property type="entry name" value="Beta Polymerase, domain 2"/>
    <property type="match status" value="1"/>
</dbReference>
<gene>
    <name evidence="11" type="ORF">CH338_03125</name>
</gene>
<comment type="cofactor">
    <cofactor evidence="1">
        <name>Mg(2+)</name>
        <dbReference type="ChEBI" id="CHEBI:18420"/>
    </cofactor>
</comment>
<dbReference type="GO" id="GO:0005524">
    <property type="term" value="F:ATP binding"/>
    <property type="evidence" value="ECO:0007669"/>
    <property type="project" value="UniProtKB-KW"/>
</dbReference>
<protein>
    <submittedName>
        <fullName evidence="11">DNA polymerase III subunit beta</fullName>
    </submittedName>
</protein>
<dbReference type="InterPro" id="IPR052038">
    <property type="entry name" value="Type-VII_TA_antitoxin"/>
</dbReference>
<evidence type="ECO:0000313" key="11">
    <source>
        <dbReference type="EMBL" id="RAI41446.1"/>
    </source>
</evidence>
<feature type="domain" description="Polymerase nucleotidyl transferase" evidence="10">
    <location>
        <begin position="25"/>
        <end position="102"/>
    </location>
</feature>
<evidence type="ECO:0000256" key="8">
    <source>
        <dbReference type="ARBA" id="ARBA00022842"/>
    </source>
</evidence>
<comment type="caution">
    <text evidence="11">The sequence shown here is derived from an EMBL/GenBank/DDBJ whole genome shotgun (WGS) entry which is preliminary data.</text>
</comment>
<dbReference type="GO" id="GO:0016779">
    <property type="term" value="F:nucleotidyltransferase activity"/>
    <property type="evidence" value="ECO:0007669"/>
    <property type="project" value="UniProtKB-KW"/>
</dbReference>
<dbReference type="Proteomes" id="UP000248863">
    <property type="component" value="Unassembled WGS sequence"/>
</dbReference>
<organism evidence="11 12">
    <name type="scientific">Rhodoplanes elegans</name>
    <dbReference type="NCBI Taxonomy" id="29408"/>
    <lineage>
        <taxon>Bacteria</taxon>
        <taxon>Pseudomonadati</taxon>
        <taxon>Pseudomonadota</taxon>
        <taxon>Alphaproteobacteria</taxon>
        <taxon>Hyphomicrobiales</taxon>
        <taxon>Nitrobacteraceae</taxon>
        <taxon>Rhodoplanes</taxon>
    </lineage>
</organism>
<keyword evidence="5" id="KW-0479">Metal-binding</keyword>
<evidence type="ECO:0000313" key="12">
    <source>
        <dbReference type="Proteomes" id="UP000248863"/>
    </source>
</evidence>
<keyword evidence="8" id="KW-0460">Magnesium</keyword>
<evidence type="ECO:0000256" key="6">
    <source>
        <dbReference type="ARBA" id="ARBA00022741"/>
    </source>
</evidence>
<keyword evidence="2" id="KW-1277">Toxin-antitoxin system</keyword>
<keyword evidence="7" id="KW-0067">ATP-binding</keyword>
<dbReference type="PANTHER" id="PTHR33571">
    <property type="entry name" value="SSL8005 PROTEIN"/>
    <property type="match status" value="1"/>
</dbReference>
<accession>A0A327KTT1</accession>
<sequence length="108" mass="11926">MTTTSASLKPRSRAEVLDRLRSEADAVKALGVTSLYLFGSALRDEIGPASDVDVFVDYDPQGPFNAFDLVAAKRHLEEQLGVRVDLTTRRGLHPLIRAEVEKTALRVF</sequence>
<keyword evidence="3" id="KW-0808">Transferase</keyword>
<dbReference type="GO" id="GO:0046872">
    <property type="term" value="F:metal ion binding"/>
    <property type="evidence" value="ECO:0007669"/>
    <property type="project" value="UniProtKB-KW"/>
</dbReference>
<evidence type="ECO:0000256" key="3">
    <source>
        <dbReference type="ARBA" id="ARBA00022679"/>
    </source>
</evidence>
<proteinExistence type="inferred from homology"/>
<dbReference type="PANTHER" id="PTHR33571:SF12">
    <property type="entry name" value="BSL3053 PROTEIN"/>
    <property type="match status" value="1"/>
</dbReference>
<dbReference type="InterPro" id="IPR043519">
    <property type="entry name" value="NT_sf"/>
</dbReference>